<keyword evidence="1" id="KW-0812">Transmembrane</keyword>
<keyword evidence="1" id="KW-1133">Transmembrane helix</keyword>
<evidence type="ECO:0000313" key="2">
    <source>
        <dbReference type="EMBL" id="KOF74272.1"/>
    </source>
</evidence>
<dbReference type="AlphaFoldDB" id="A0A0L8GB64"/>
<gene>
    <name evidence="2" type="ORF">OCBIM_22036492mg</name>
</gene>
<sequence length="51" mass="5698">MTQFLTALPMKILLLFASLTKLVIAKLFLLFLSVTESPCIHHLCNTPTLNP</sequence>
<feature type="transmembrane region" description="Helical" evidence="1">
    <location>
        <begin position="12"/>
        <end position="34"/>
    </location>
</feature>
<name>A0A0L8GB64_OCTBM</name>
<proteinExistence type="predicted"/>
<reference evidence="2" key="1">
    <citation type="submission" date="2015-07" db="EMBL/GenBank/DDBJ databases">
        <title>MeaNS - Measles Nucleotide Surveillance Program.</title>
        <authorList>
            <person name="Tran T."/>
            <person name="Druce J."/>
        </authorList>
    </citation>
    <scope>NUCLEOTIDE SEQUENCE</scope>
    <source>
        <strain evidence="2">UCB-OBI-ISO-001</strain>
        <tissue evidence="2">Gonad</tissue>
    </source>
</reference>
<dbReference type="EMBL" id="KQ422777">
    <property type="protein sequence ID" value="KOF74272.1"/>
    <property type="molecule type" value="Genomic_DNA"/>
</dbReference>
<protein>
    <submittedName>
        <fullName evidence="2">Uncharacterized protein</fullName>
    </submittedName>
</protein>
<keyword evidence="1" id="KW-0472">Membrane</keyword>
<accession>A0A0L8GB64</accession>
<organism evidence="2">
    <name type="scientific">Octopus bimaculoides</name>
    <name type="common">California two-spotted octopus</name>
    <dbReference type="NCBI Taxonomy" id="37653"/>
    <lineage>
        <taxon>Eukaryota</taxon>
        <taxon>Metazoa</taxon>
        <taxon>Spiralia</taxon>
        <taxon>Lophotrochozoa</taxon>
        <taxon>Mollusca</taxon>
        <taxon>Cephalopoda</taxon>
        <taxon>Coleoidea</taxon>
        <taxon>Octopodiformes</taxon>
        <taxon>Octopoda</taxon>
        <taxon>Incirrata</taxon>
        <taxon>Octopodidae</taxon>
        <taxon>Octopus</taxon>
    </lineage>
</organism>
<evidence type="ECO:0000256" key="1">
    <source>
        <dbReference type="SAM" id="Phobius"/>
    </source>
</evidence>